<feature type="repeat" description="TPR" evidence="3">
    <location>
        <begin position="65"/>
        <end position="98"/>
    </location>
</feature>
<organism evidence="5 6">
    <name type="scientific">Undibacterium nitidum</name>
    <dbReference type="NCBI Taxonomy" id="2762298"/>
    <lineage>
        <taxon>Bacteria</taxon>
        <taxon>Pseudomonadati</taxon>
        <taxon>Pseudomonadota</taxon>
        <taxon>Betaproteobacteria</taxon>
        <taxon>Burkholderiales</taxon>
        <taxon>Oxalobacteraceae</taxon>
        <taxon>Undibacterium</taxon>
    </lineage>
</organism>
<dbReference type="Gene3D" id="1.25.40.10">
    <property type="entry name" value="Tetratricopeptide repeat domain"/>
    <property type="match status" value="2"/>
</dbReference>
<feature type="repeat" description="TPR" evidence="3">
    <location>
        <begin position="371"/>
        <end position="404"/>
    </location>
</feature>
<evidence type="ECO:0000256" key="2">
    <source>
        <dbReference type="ARBA" id="ARBA00022803"/>
    </source>
</evidence>
<keyword evidence="1" id="KW-0677">Repeat</keyword>
<evidence type="ECO:0000256" key="4">
    <source>
        <dbReference type="SAM" id="MobiDB-lite"/>
    </source>
</evidence>
<dbReference type="InterPro" id="IPR019734">
    <property type="entry name" value="TPR_rpt"/>
</dbReference>
<dbReference type="Pfam" id="PF13432">
    <property type="entry name" value="TPR_16"/>
    <property type="match status" value="1"/>
</dbReference>
<sequence>MRKLLSKLFGQAADKKVEANVTNSPSPQNDQAERKQKANLAIEQGDFNTAASLLKEAIADESENVDLYTNLGFCLMQQGKIPETEPVLREALRLNPSHIDAHFMLASVLAHQNKLDDAIFEYQRVLELNAGFIYAYKDLAALYMRRQEIDQALEVLDKGINQSQDFIDLHYIKAEIHSNQNQLPQAISSYLHVLRLNPDFSAATLQLAAVYERNAEIEKAIEILSQLHHKQNTDIPTLLHLGRLEMMTKRDKEALVHFEMVVKLDPSSVEGLANYGVMLQADRKLEEALKQYDAALAINPQLAPLWHNKGKIAYDQKRFEDSSQFIRRALELSPHNADAIHHLGIALAGLERYEEAIAQFDLALSLNPQHAFSYFDRGRNYLRLEQYEEALIDLKRAVEIDPQFPEANFELGFANLALGNLEAGFKGYEWRWRCSPLKERLRPFSKPQWQGQRDIQGKTILLYGEQGLGDMIQLIRYVTEVANLGARVILEIHAPLIRLFEKFPGVAEIYKAGDILPSYDLRAPIMSLPYLFKTNLETIPFKENYFDSKQLQQAAKHDWSADIKPSARKKIGVTWAGNRDFMHDRKRSVPFTMFSSIFSQDADFYCLQKELSDQDLEQLKTFPNIPFLGAKLTDMLETAALISHLDLVITVDTSIAHLAGAMGKEVWIMLPFNPDWRWLLKRKDSPWYAHARLFRQATIYDWAGVTQEIKHQLSECLQSKS</sequence>
<evidence type="ECO:0000313" key="6">
    <source>
        <dbReference type="Proteomes" id="UP000627446"/>
    </source>
</evidence>
<feature type="region of interest" description="Disordered" evidence="4">
    <location>
        <begin position="17"/>
        <end position="37"/>
    </location>
</feature>
<evidence type="ECO:0000256" key="1">
    <source>
        <dbReference type="ARBA" id="ARBA00022737"/>
    </source>
</evidence>
<protein>
    <submittedName>
        <fullName evidence="5">Tetratricopeptide repeat protein</fullName>
    </submittedName>
</protein>
<dbReference type="Pfam" id="PF01075">
    <property type="entry name" value="Glyco_transf_9"/>
    <property type="match status" value="1"/>
</dbReference>
<feature type="repeat" description="TPR" evidence="3">
    <location>
        <begin position="303"/>
        <end position="336"/>
    </location>
</feature>
<dbReference type="Proteomes" id="UP000627446">
    <property type="component" value="Unassembled WGS sequence"/>
</dbReference>
<dbReference type="PROSITE" id="PS50005">
    <property type="entry name" value="TPR"/>
    <property type="match status" value="7"/>
</dbReference>
<dbReference type="Pfam" id="PF14559">
    <property type="entry name" value="TPR_19"/>
    <property type="match status" value="2"/>
</dbReference>
<dbReference type="SUPFAM" id="SSF53756">
    <property type="entry name" value="UDP-Glycosyltransferase/glycogen phosphorylase"/>
    <property type="match status" value="1"/>
</dbReference>
<dbReference type="PANTHER" id="PTHR44943:SF8">
    <property type="entry name" value="TPR REPEAT-CONTAINING PROTEIN MJ0263"/>
    <property type="match status" value="1"/>
</dbReference>
<evidence type="ECO:0000313" key="5">
    <source>
        <dbReference type="EMBL" id="MBC3882643.1"/>
    </source>
</evidence>
<keyword evidence="6" id="KW-1185">Reference proteome</keyword>
<dbReference type="SMART" id="SM00028">
    <property type="entry name" value="TPR"/>
    <property type="match status" value="10"/>
</dbReference>
<accession>A0A923HQD0</accession>
<dbReference type="AlphaFoldDB" id="A0A923HQD0"/>
<dbReference type="Pfam" id="PF13414">
    <property type="entry name" value="TPR_11"/>
    <property type="match status" value="1"/>
</dbReference>
<dbReference type="Gene3D" id="3.40.50.2000">
    <property type="entry name" value="Glycogen Phosphorylase B"/>
    <property type="match status" value="1"/>
</dbReference>
<feature type="compositionally biased region" description="Polar residues" evidence="4">
    <location>
        <begin position="20"/>
        <end position="30"/>
    </location>
</feature>
<dbReference type="EMBL" id="JACOFZ010000006">
    <property type="protein sequence ID" value="MBC3882643.1"/>
    <property type="molecule type" value="Genomic_DNA"/>
</dbReference>
<keyword evidence="2 3" id="KW-0802">TPR repeat</keyword>
<feature type="repeat" description="TPR" evidence="3">
    <location>
        <begin position="337"/>
        <end position="370"/>
    </location>
</feature>
<gene>
    <name evidence="5" type="ORF">H8K36_14735</name>
</gene>
<comment type="caution">
    <text evidence="5">The sequence shown here is derived from an EMBL/GenBank/DDBJ whole genome shotgun (WGS) entry which is preliminary data.</text>
</comment>
<evidence type="ECO:0000256" key="3">
    <source>
        <dbReference type="PROSITE-ProRule" id="PRU00339"/>
    </source>
</evidence>
<dbReference type="InterPro" id="IPR002201">
    <property type="entry name" value="Glyco_trans_9"/>
</dbReference>
<feature type="repeat" description="TPR" evidence="3">
    <location>
        <begin position="133"/>
        <end position="166"/>
    </location>
</feature>
<reference evidence="5" key="1">
    <citation type="submission" date="2020-08" db="EMBL/GenBank/DDBJ databases">
        <title>Novel species isolated from subtropical streams in China.</title>
        <authorList>
            <person name="Lu H."/>
        </authorList>
    </citation>
    <scope>NUCLEOTIDE SEQUENCE</scope>
    <source>
        <strain evidence="5">LX22W</strain>
    </source>
</reference>
<dbReference type="PROSITE" id="PS50293">
    <property type="entry name" value="TPR_REGION"/>
    <property type="match status" value="2"/>
</dbReference>
<feature type="repeat" description="TPR" evidence="3">
    <location>
        <begin position="269"/>
        <end position="302"/>
    </location>
</feature>
<feature type="repeat" description="TPR" evidence="3">
    <location>
        <begin position="235"/>
        <end position="268"/>
    </location>
</feature>
<dbReference type="InterPro" id="IPR011990">
    <property type="entry name" value="TPR-like_helical_dom_sf"/>
</dbReference>
<name>A0A923HQD0_9BURK</name>
<dbReference type="SUPFAM" id="SSF48452">
    <property type="entry name" value="TPR-like"/>
    <property type="match status" value="2"/>
</dbReference>
<dbReference type="PANTHER" id="PTHR44943">
    <property type="entry name" value="CELLULOSE SYNTHASE OPERON PROTEIN C"/>
    <property type="match status" value="1"/>
</dbReference>
<dbReference type="RefSeq" id="WP_186917258.1">
    <property type="nucleotide sequence ID" value="NZ_JACOFZ010000006.1"/>
</dbReference>
<proteinExistence type="predicted"/>
<dbReference type="GO" id="GO:0016757">
    <property type="term" value="F:glycosyltransferase activity"/>
    <property type="evidence" value="ECO:0007669"/>
    <property type="project" value="InterPro"/>
</dbReference>
<dbReference type="InterPro" id="IPR051685">
    <property type="entry name" value="Ycf3/AcsC/BcsC/TPR_MFPF"/>
</dbReference>